<dbReference type="Proteomes" id="UP001212803">
    <property type="component" value="Chromosome"/>
</dbReference>
<evidence type="ECO:0000313" key="5">
    <source>
        <dbReference type="Proteomes" id="UP001212803"/>
    </source>
</evidence>
<evidence type="ECO:0000313" key="4">
    <source>
        <dbReference type="EMBL" id="WBL35008.1"/>
    </source>
</evidence>
<comment type="similarity">
    <text evidence="1 3">Belongs to the enoyl-CoA hydratase/isomerase family.</text>
</comment>
<proteinExistence type="inferred from homology"/>
<name>A0ABY7M4V7_9CHLR</name>
<evidence type="ECO:0000256" key="3">
    <source>
        <dbReference type="RuleBase" id="RU003707"/>
    </source>
</evidence>
<dbReference type="PANTHER" id="PTHR11941">
    <property type="entry name" value="ENOYL-COA HYDRATASE-RELATED"/>
    <property type="match status" value="1"/>
</dbReference>
<organism evidence="4 5">
    <name type="scientific">Tepidiforma flava</name>
    <dbReference type="NCBI Taxonomy" id="3004094"/>
    <lineage>
        <taxon>Bacteria</taxon>
        <taxon>Bacillati</taxon>
        <taxon>Chloroflexota</taxon>
        <taxon>Tepidiformia</taxon>
        <taxon>Tepidiformales</taxon>
        <taxon>Tepidiformaceae</taxon>
        <taxon>Tepidiforma</taxon>
    </lineage>
</organism>
<dbReference type="PANTHER" id="PTHR11941:SF54">
    <property type="entry name" value="ENOYL-COA HYDRATASE, MITOCHONDRIAL"/>
    <property type="match status" value="1"/>
</dbReference>
<dbReference type="Gene3D" id="3.90.226.10">
    <property type="entry name" value="2-enoyl-CoA Hydratase, Chain A, domain 1"/>
    <property type="match status" value="1"/>
</dbReference>
<dbReference type="Pfam" id="PF00378">
    <property type="entry name" value="ECH_1"/>
    <property type="match status" value="1"/>
</dbReference>
<gene>
    <name evidence="4" type="ORF">O0235_09430</name>
</gene>
<sequence length="177" mass="19696">MHPIPLRALIQLEKPYIAAINGAAAGAGMDMATMADIRFAASTARMGMTYVRMGLIPGDGGAYTLPRIVGVQRALDLIWTGRMITSAWRRWMIGYVLAVYEPEELLPRVKEYARQIAKGPGVAVQLSKKLVYRSANISFDEHLDMAQMAMFIAQSTEDAREGPRAFVEKREPQFKGY</sequence>
<dbReference type="SUPFAM" id="SSF52096">
    <property type="entry name" value="ClpP/crotonase"/>
    <property type="match status" value="1"/>
</dbReference>
<keyword evidence="5" id="KW-1185">Reference proteome</keyword>
<dbReference type="InterPro" id="IPR018376">
    <property type="entry name" value="Enoyl-CoA_hyd/isom_CS"/>
</dbReference>
<dbReference type="PROSITE" id="PS00166">
    <property type="entry name" value="ENOYL_COA_HYDRATASE"/>
    <property type="match status" value="1"/>
</dbReference>
<protein>
    <submittedName>
        <fullName evidence="4">Enoyl-CoA hydratase-related protein</fullName>
    </submittedName>
</protein>
<evidence type="ECO:0000256" key="2">
    <source>
        <dbReference type="ARBA" id="ARBA00023239"/>
    </source>
</evidence>
<dbReference type="RefSeq" id="WP_270055536.1">
    <property type="nucleotide sequence ID" value="NZ_CP115149.1"/>
</dbReference>
<dbReference type="EMBL" id="CP115149">
    <property type="protein sequence ID" value="WBL35008.1"/>
    <property type="molecule type" value="Genomic_DNA"/>
</dbReference>
<evidence type="ECO:0000256" key="1">
    <source>
        <dbReference type="ARBA" id="ARBA00005254"/>
    </source>
</evidence>
<dbReference type="Gene3D" id="1.10.12.10">
    <property type="entry name" value="Lyase 2-enoyl-coa Hydratase, Chain A, domain 2"/>
    <property type="match status" value="1"/>
</dbReference>
<dbReference type="InterPro" id="IPR001753">
    <property type="entry name" value="Enoyl-CoA_hydra/iso"/>
</dbReference>
<reference evidence="4 5" key="1">
    <citation type="journal article" date="2023" name="ISME J.">
        <title>Thermophilic Dehalococcoidia with unusual traits shed light on an unexpected past.</title>
        <authorList>
            <person name="Palmer M."/>
            <person name="Covington J.K."/>
            <person name="Zhou E.M."/>
            <person name="Thomas S.C."/>
            <person name="Habib N."/>
            <person name="Seymour C.O."/>
            <person name="Lai D."/>
            <person name="Johnston J."/>
            <person name="Hashimi A."/>
            <person name="Jiao J.Y."/>
            <person name="Muok A.R."/>
            <person name="Liu L."/>
            <person name="Xian W.D."/>
            <person name="Zhi X.Y."/>
            <person name="Li M.M."/>
            <person name="Silva L.P."/>
            <person name="Bowen B.P."/>
            <person name="Louie K."/>
            <person name="Briegel A."/>
            <person name="Pett-Ridge J."/>
            <person name="Weber P.K."/>
            <person name="Tocheva E.I."/>
            <person name="Woyke T."/>
            <person name="Northen T.R."/>
            <person name="Mayali X."/>
            <person name="Li W.J."/>
            <person name="Hedlund B.P."/>
        </authorList>
    </citation>
    <scope>NUCLEOTIDE SEQUENCE [LARGE SCALE GENOMIC DNA]</scope>
    <source>
        <strain evidence="4 5">YIM 72310</strain>
    </source>
</reference>
<dbReference type="CDD" id="cd06558">
    <property type="entry name" value="crotonase-like"/>
    <property type="match status" value="1"/>
</dbReference>
<keyword evidence="2" id="KW-0456">Lyase</keyword>
<accession>A0ABY7M4V7</accession>
<dbReference type="InterPro" id="IPR029045">
    <property type="entry name" value="ClpP/crotonase-like_dom_sf"/>
</dbReference>
<dbReference type="InterPro" id="IPR014748">
    <property type="entry name" value="Enoyl-CoA_hydra_C"/>
</dbReference>